<dbReference type="InterPro" id="IPR032568">
    <property type="entry name" value="DUF4926"/>
</dbReference>
<evidence type="ECO:0000313" key="3">
    <source>
        <dbReference type="Proteomes" id="UP000641954"/>
    </source>
</evidence>
<protein>
    <submittedName>
        <fullName evidence="2">DUF4926 domain-containing protein</fullName>
    </submittedName>
</protein>
<name>A0ABR8EPI7_9CYAN</name>
<dbReference type="EMBL" id="JACJSK010000123">
    <property type="protein sequence ID" value="MBD2547979.1"/>
    <property type="molecule type" value="Genomic_DNA"/>
</dbReference>
<proteinExistence type="predicted"/>
<accession>A0ABR8EPI7</accession>
<comment type="caution">
    <text evidence="2">The sequence shown here is derived from an EMBL/GenBank/DDBJ whole genome shotgun (WGS) entry which is preliminary data.</text>
</comment>
<gene>
    <name evidence="2" type="ORF">H6G72_30025</name>
</gene>
<evidence type="ECO:0000313" key="2">
    <source>
        <dbReference type="EMBL" id="MBD2547979.1"/>
    </source>
</evidence>
<dbReference type="Pfam" id="PF16277">
    <property type="entry name" value="DUF4926"/>
    <property type="match status" value="1"/>
</dbReference>
<dbReference type="RefSeq" id="WP_190880937.1">
    <property type="nucleotide sequence ID" value="NZ_JACJSK010000123.1"/>
</dbReference>
<keyword evidence="1" id="KW-1133">Transmembrane helix</keyword>
<reference evidence="2 3" key="1">
    <citation type="journal article" date="2020" name="ISME J.">
        <title>Comparative genomics reveals insights into cyanobacterial evolution and habitat adaptation.</title>
        <authorList>
            <person name="Chen M.Y."/>
            <person name="Teng W.K."/>
            <person name="Zhao L."/>
            <person name="Hu C.X."/>
            <person name="Zhou Y.K."/>
            <person name="Han B.P."/>
            <person name="Song L.R."/>
            <person name="Shu W.S."/>
        </authorList>
    </citation>
    <scope>NUCLEOTIDE SEQUENCE [LARGE SCALE GENOMIC DNA]</scope>
    <source>
        <strain evidence="2 3">FACHB-1370</strain>
    </source>
</reference>
<organism evidence="2 3">
    <name type="scientific">Planktothricoides raciborskii FACHB-1370</name>
    <dbReference type="NCBI Taxonomy" id="2949576"/>
    <lineage>
        <taxon>Bacteria</taxon>
        <taxon>Bacillati</taxon>
        <taxon>Cyanobacteriota</taxon>
        <taxon>Cyanophyceae</taxon>
        <taxon>Oscillatoriophycideae</taxon>
        <taxon>Oscillatoriales</taxon>
        <taxon>Oscillatoriaceae</taxon>
        <taxon>Planktothricoides</taxon>
    </lineage>
</organism>
<keyword evidence="1" id="KW-0812">Transmembrane</keyword>
<keyword evidence="1" id="KW-0472">Membrane</keyword>
<feature type="transmembrane region" description="Helical" evidence="1">
    <location>
        <begin position="51"/>
        <end position="71"/>
    </location>
</feature>
<dbReference type="Proteomes" id="UP000641954">
    <property type="component" value="Unassembled WGS sequence"/>
</dbReference>
<keyword evidence="3" id="KW-1185">Reference proteome</keyword>
<evidence type="ECO:0000256" key="1">
    <source>
        <dbReference type="SAM" id="Phobius"/>
    </source>
</evidence>
<sequence>MIAGDTPYIYWQLKSAQVVLTVDLPEYNLKTGEIGTVVLVNQQGLSYKVEFITIAENFIAIAIAFFIQFSMRGRSPKPSKQETRFLQETGFLCFWTILRQKGKCDRPFGIHFARFAGAIGC</sequence>